<evidence type="ECO:0000313" key="1">
    <source>
        <dbReference type="EMBL" id="SBV97254.1"/>
    </source>
</evidence>
<dbReference type="CDD" id="cd09757">
    <property type="entry name" value="Cas8c_I-C"/>
    <property type="match status" value="1"/>
</dbReference>
<proteinExistence type="predicted"/>
<accession>A0A212JCT2</accession>
<dbReference type="EMBL" id="FLUO01000001">
    <property type="protein sequence ID" value="SBV97254.1"/>
    <property type="molecule type" value="Genomic_DNA"/>
</dbReference>
<sequence length="604" mass="66232">MILSALNQYYQRIAGSGKDAPPPFGFSDAKVVGAIQIDAEGNFLGILPLSDTGPKGKPTPKILAVPQPPRRTVGIDPGFLCDNAGYFCGYDSKGKPERAAEQFAAAANLHRQLLQGVEHPMAVAVLHYFAKWNVSTAAETLSGNDDLLSGWLIFRLVGASGNSGYAHEVPALRAAWEKHLQPEASAFLGQCLVSGEDKTPITRLHGAIKGVYGAQSSGASLVSFNISSATSYGKEQSFNAPVGEVAAFGYVTALNHLLRRESRQYRRIGDTSLVFWAERETPAEPLFGGLFDPPEPPPDGDADDTAAAHRIGDALDRLAAGQMPDDPAFADREVRFYLLGLSPNAARLSVRLWQVDSLGNLLERAREHHRDLALQPEYPGQTPHPPMWRFIGDLRPKDKDGKIRGKNSDDQLKKLGGDLLRAALTGGPYPESLLPLLLDRFRSDRWITHPRVALLKAVINRRIRLNQSSIKEPLLMSLDESRTETGYRLGRLFAVLENLQRVAQGDVNSGIRDKFMSSASATPMTVFPYLLDLARTHLKKARRTSPGLTHILDQKIEEILDGIDDYPAVFLPEDRALFHLGYYQQRRAFFQGKTAANTSTSPAA</sequence>
<dbReference type="InterPro" id="IPR010144">
    <property type="entry name" value="CRISPR-assoc_prot_Csd1-typ"/>
</dbReference>
<dbReference type="AlphaFoldDB" id="A0A212JCT2"/>
<organism evidence="1">
    <name type="scientific">uncultured Alphaproteobacteria bacterium</name>
    <dbReference type="NCBI Taxonomy" id="91750"/>
    <lineage>
        <taxon>Bacteria</taxon>
        <taxon>Pseudomonadati</taxon>
        <taxon>Pseudomonadota</taxon>
        <taxon>Alphaproteobacteria</taxon>
        <taxon>environmental samples</taxon>
    </lineage>
</organism>
<protein>
    <recommendedName>
        <fullName evidence="2">CRISPR-associated protein, Csd1 family</fullName>
    </recommendedName>
</protein>
<evidence type="ECO:0008006" key="2">
    <source>
        <dbReference type="Google" id="ProtNLM"/>
    </source>
</evidence>
<gene>
    <name evidence="1" type="ORF">KL86APRO_10861</name>
</gene>
<dbReference type="NCBIfam" id="TIGR01863">
    <property type="entry name" value="cas_Csd1"/>
    <property type="match status" value="1"/>
</dbReference>
<dbReference type="Pfam" id="PF09709">
    <property type="entry name" value="Cas_Csd1"/>
    <property type="match status" value="1"/>
</dbReference>
<reference evidence="1" key="1">
    <citation type="submission" date="2016-04" db="EMBL/GenBank/DDBJ databases">
        <authorList>
            <person name="Evans L.H."/>
            <person name="Alamgir A."/>
            <person name="Owens N."/>
            <person name="Weber N.D."/>
            <person name="Virtaneva K."/>
            <person name="Barbian K."/>
            <person name="Babar A."/>
            <person name="Rosenke K."/>
        </authorList>
    </citation>
    <scope>NUCLEOTIDE SEQUENCE</scope>
    <source>
        <strain evidence="1">86</strain>
    </source>
</reference>
<name>A0A212JCT2_9PROT</name>